<name>A0A858RE79_9BACT</name>
<feature type="transmembrane region" description="Helical" evidence="1">
    <location>
        <begin position="20"/>
        <end position="43"/>
    </location>
</feature>
<keyword evidence="1" id="KW-0812">Transmembrane</keyword>
<keyword evidence="3" id="KW-1185">Reference proteome</keyword>
<reference evidence="2 3" key="1">
    <citation type="submission" date="2020-04" db="EMBL/GenBank/DDBJ databases">
        <title>Luteolibacter sp. G-1-1-1 isolated from soil.</title>
        <authorList>
            <person name="Dahal R.H."/>
        </authorList>
    </citation>
    <scope>NUCLEOTIDE SEQUENCE [LARGE SCALE GENOMIC DNA]</scope>
    <source>
        <strain evidence="2 3">G-1-1-1</strain>
    </source>
</reference>
<gene>
    <name evidence="2" type="ORF">HHL09_02085</name>
</gene>
<keyword evidence="1" id="KW-0472">Membrane</keyword>
<dbReference type="RefSeq" id="WP_169452841.1">
    <property type="nucleotide sequence ID" value="NZ_CP051774.1"/>
</dbReference>
<evidence type="ECO:0000313" key="2">
    <source>
        <dbReference type="EMBL" id="QJE94620.1"/>
    </source>
</evidence>
<dbReference type="KEGG" id="luo:HHL09_02085"/>
<dbReference type="EMBL" id="CP051774">
    <property type="protein sequence ID" value="QJE94620.1"/>
    <property type="molecule type" value="Genomic_DNA"/>
</dbReference>
<evidence type="ECO:0000256" key="1">
    <source>
        <dbReference type="SAM" id="Phobius"/>
    </source>
</evidence>
<accession>A0A858RE79</accession>
<keyword evidence="1" id="KW-1133">Transmembrane helix</keyword>
<sequence length="228" mass="24256">MAPPPFPVAPPKKGLPPFAWVGIGCGGVIVLILLIAGIVGLTVGKSVLSKFKQHPALPMVEEVLQTHPEIGRLAENQEAGTVILAPTGSPDQVKTTYDEIVRGKVVMPDPSGTPVPLFQGDLTKVPAWVPRYPGASGITSLVHEDLPDKIHGIMVMETADAMDDVEKFADAEAAKLFSSSSTSRSNYDLNGVRRARFSYAGGKKELTFLAYGKSGSPLTVMVVYTESK</sequence>
<organism evidence="2 3">
    <name type="scientific">Luteolibacter luteus</name>
    <dbReference type="NCBI Taxonomy" id="2728835"/>
    <lineage>
        <taxon>Bacteria</taxon>
        <taxon>Pseudomonadati</taxon>
        <taxon>Verrucomicrobiota</taxon>
        <taxon>Verrucomicrobiia</taxon>
        <taxon>Verrucomicrobiales</taxon>
        <taxon>Verrucomicrobiaceae</taxon>
        <taxon>Luteolibacter</taxon>
    </lineage>
</organism>
<dbReference type="Proteomes" id="UP000501812">
    <property type="component" value="Chromosome"/>
</dbReference>
<dbReference type="AlphaFoldDB" id="A0A858RE79"/>
<proteinExistence type="predicted"/>
<evidence type="ECO:0000313" key="3">
    <source>
        <dbReference type="Proteomes" id="UP000501812"/>
    </source>
</evidence>
<protein>
    <submittedName>
        <fullName evidence="2">Uncharacterized protein</fullName>
    </submittedName>
</protein>